<dbReference type="Gene3D" id="3.40.50.1820">
    <property type="entry name" value="alpha/beta hydrolase"/>
    <property type="match status" value="1"/>
</dbReference>
<evidence type="ECO:0000313" key="2">
    <source>
        <dbReference type="Proteomes" id="UP000272117"/>
    </source>
</evidence>
<accession>A0A3M9N0Z9</accession>
<dbReference type="Pfam" id="PF06821">
    <property type="entry name" value="Ser_hydrolase"/>
    <property type="match status" value="1"/>
</dbReference>
<proteinExistence type="predicted"/>
<evidence type="ECO:0000313" key="1">
    <source>
        <dbReference type="EMBL" id="RNI30698.1"/>
    </source>
</evidence>
<dbReference type="InterPro" id="IPR010662">
    <property type="entry name" value="RBBP9/YdeN"/>
</dbReference>
<name>A0A3M9N0Z9_9BACT</name>
<gene>
    <name evidence="1" type="ORF">EFB08_05485</name>
</gene>
<dbReference type="OrthoDB" id="9804993at2"/>
<reference evidence="1 2" key="1">
    <citation type="submission" date="2018-11" db="EMBL/GenBank/DDBJ databases">
        <title>Rufibacter latericius sp. nov., isolated from water in Baiyang Lake.</title>
        <authorList>
            <person name="Yang Y."/>
        </authorList>
    </citation>
    <scope>NUCLEOTIDE SEQUENCE [LARGE SCALE GENOMIC DNA]</scope>
    <source>
        <strain evidence="1 2">R-22-1c-1</strain>
    </source>
</reference>
<dbReference type="InterPro" id="IPR029058">
    <property type="entry name" value="AB_hydrolase_fold"/>
</dbReference>
<dbReference type="RefSeq" id="WP_123125914.1">
    <property type="nucleotide sequence ID" value="NZ_RJJD01000002.1"/>
</dbReference>
<dbReference type="EMBL" id="RJJD01000002">
    <property type="protein sequence ID" value="RNI30698.1"/>
    <property type="molecule type" value="Genomic_DNA"/>
</dbReference>
<keyword evidence="1" id="KW-0378">Hydrolase</keyword>
<dbReference type="AlphaFoldDB" id="A0A3M9N0Z9"/>
<organism evidence="1 2">
    <name type="scientific">Rufibacter latericius</name>
    <dbReference type="NCBI Taxonomy" id="2487040"/>
    <lineage>
        <taxon>Bacteria</taxon>
        <taxon>Pseudomonadati</taxon>
        <taxon>Bacteroidota</taxon>
        <taxon>Cytophagia</taxon>
        <taxon>Cytophagales</taxon>
        <taxon>Hymenobacteraceae</taxon>
        <taxon>Rufibacter</taxon>
    </lineage>
</organism>
<sequence length="179" mass="19995">MDFTSTILIVPGLGNSKEDHWQSLWEKHFNFARIHQKDWETPNREDWVETLDAAVIKHNPENLILVGHSLACITIAFWAAKYKRSIKGALLVAPSDTETPFFPKGTTGFTPIPHQKLPFSSILVASSDDPYMALERAESLALHWGSRFLSIGAAGHINKEAGFGAWPQGLEFLKELDTP</sequence>
<dbReference type="Proteomes" id="UP000272117">
    <property type="component" value="Unassembled WGS sequence"/>
</dbReference>
<protein>
    <submittedName>
        <fullName evidence="1">Alpha/beta hydrolase</fullName>
    </submittedName>
</protein>
<comment type="caution">
    <text evidence="1">The sequence shown here is derived from an EMBL/GenBank/DDBJ whole genome shotgun (WGS) entry which is preliminary data.</text>
</comment>
<dbReference type="SUPFAM" id="SSF53474">
    <property type="entry name" value="alpha/beta-Hydrolases"/>
    <property type="match status" value="1"/>
</dbReference>
<keyword evidence="2" id="KW-1185">Reference proteome</keyword>
<dbReference type="GO" id="GO:0016787">
    <property type="term" value="F:hydrolase activity"/>
    <property type="evidence" value="ECO:0007669"/>
    <property type="project" value="UniProtKB-KW"/>
</dbReference>